<evidence type="ECO:0008006" key="8">
    <source>
        <dbReference type="Google" id="ProtNLM"/>
    </source>
</evidence>
<feature type="transmembrane region" description="Helical" evidence="5">
    <location>
        <begin position="126"/>
        <end position="144"/>
    </location>
</feature>
<evidence type="ECO:0000256" key="1">
    <source>
        <dbReference type="ARBA" id="ARBA00004141"/>
    </source>
</evidence>
<proteinExistence type="predicted"/>
<feature type="transmembrane region" description="Helical" evidence="5">
    <location>
        <begin position="27"/>
        <end position="45"/>
    </location>
</feature>
<evidence type="ECO:0000256" key="2">
    <source>
        <dbReference type="ARBA" id="ARBA00022692"/>
    </source>
</evidence>
<comment type="subcellular location">
    <subcellularLocation>
        <location evidence="1">Membrane</location>
        <topology evidence="1">Multi-pass membrane protein</topology>
    </subcellularLocation>
</comment>
<sequence>MTVCIIEIPQRFQIVNESSPLGAGVKLLAFALSCPLGIIGCSVLAGRLRVPFCYIALIGIASEVTGIFLFSEIPSTTHLWLGPFGYLVLAGLGVGLAVSAFYMAVSLVVDLEDQLIAVGIGVQLRMLGGVLGVAASTTILHHYLESRLSDTMRPGELSALLKTTESIKVFSPEIQIRVGEFYAMAYSMQMKLAGAFSVAQLLAVVMIWKRQNVRYSKQ</sequence>
<feature type="transmembrane region" description="Helical" evidence="5">
    <location>
        <begin position="52"/>
        <end position="71"/>
    </location>
</feature>
<reference evidence="7" key="1">
    <citation type="submission" date="2015-09" db="EMBL/GenBank/DDBJ databases">
        <authorList>
            <person name="Fill T.P."/>
            <person name="Baretta J.F."/>
            <person name="de Almeida L.G."/>
            <person name="Rocha M."/>
            <person name="de Souza D.H."/>
            <person name="Malavazi I."/>
            <person name="Cerdeira L.T."/>
            <person name="Hong H."/>
            <person name="Samborskyy M."/>
            <person name="de Vasconcelos A.T."/>
            <person name="Leadlay P."/>
            <person name="Rodrigues-Filho E."/>
        </authorList>
    </citation>
    <scope>NUCLEOTIDE SEQUENCE [LARGE SCALE GENOMIC DNA]</scope>
    <source>
        <strain evidence="7">LaBioMMi 136</strain>
    </source>
</reference>
<protein>
    <recommendedName>
        <fullName evidence="8">Major facilitator superfamily (MFS) profile domain-containing protein</fullName>
    </recommendedName>
</protein>
<dbReference type="PANTHER" id="PTHR23501">
    <property type="entry name" value="MAJOR FACILITATOR SUPERFAMILY"/>
    <property type="match status" value="1"/>
</dbReference>
<keyword evidence="2 5" id="KW-0812">Transmembrane</keyword>
<dbReference type="SUPFAM" id="SSF103473">
    <property type="entry name" value="MFS general substrate transporter"/>
    <property type="match status" value="1"/>
</dbReference>
<evidence type="ECO:0000313" key="7">
    <source>
        <dbReference type="Proteomes" id="UP000190744"/>
    </source>
</evidence>
<dbReference type="AlphaFoldDB" id="A0A1S9RE84"/>
<organism evidence="6 7">
    <name type="scientific">Penicillium brasilianum</name>
    <dbReference type="NCBI Taxonomy" id="104259"/>
    <lineage>
        <taxon>Eukaryota</taxon>
        <taxon>Fungi</taxon>
        <taxon>Dikarya</taxon>
        <taxon>Ascomycota</taxon>
        <taxon>Pezizomycotina</taxon>
        <taxon>Eurotiomycetes</taxon>
        <taxon>Eurotiomycetidae</taxon>
        <taxon>Eurotiales</taxon>
        <taxon>Aspergillaceae</taxon>
        <taxon>Penicillium</taxon>
    </lineage>
</organism>
<feature type="transmembrane region" description="Helical" evidence="5">
    <location>
        <begin position="190"/>
        <end position="208"/>
    </location>
</feature>
<comment type="caution">
    <text evidence="6">The sequence shown here is derived from an EMBL/GenBank/DDBJ whole genome shotgun (WGS) entry which is preliminary data.</text>
</comment>
<dbReference type="PANTHER" id="PTHR23501:SF43">
    <property type="entry name" value="MULTIDRUG TRANSPORTER, PUTATIVE (AFU_ORTHOLOGUE AFUA_6G03040)-RELATED"/>
    <property type="match status" value="1"/>
</dbReference>
<keyword evidence="4 5" id="KW-0472">Membrane</keyword>
<feature type="transmembrane region" description="Helical" evidence="5">
    <location>
        <begin position="83"/>
        <end position="105"/>
    </location>
</feature>
<accession>A0A1S9RE84</accession>
<evidence type="ECO:0000256" key="3">
    <source>
        <dbReference type="ARBA" id="ARBA00022989"/>
    </source>
</evidence>
<gene>
    <name evidence="6" type="ORF">PEBR_32976</name>
</gene>
<dbReference type="EMBL" id="LJBN01000190">
    <property type="protein sequence ID" value="OOQ83844.1"/>
    <property type="molecule type" value="Genomic_DNA"/>
</dbReference>
<keyword evidence="3 5" id="KW-1133">Transmembrane helix</keyword>
<name>A0A1S9RE84_PENBI</name>
<dbReference type="Proteomes" id="UP000190744">
    <property type="component" value="Unassembled WGS sequence"/>
</dbReference>
<dbReference type="GO" id="GO:0022857">
    <property type="term" value="F:transmembrane transporter activity"/>
    <property type="evidence" value="ECO:0007669"/>
    <property type="project" value="TreeGrafter"/>
</dbReference>
<evidence type="ECO:0000313" key="6">
    <source>
        <dbReference type="EMBL" id="OOQ83844.1"/>
    </source>
</evidence>
<evidence type="ECO:0000256" key="4">
    <source>
        <dbReference type="ARBA" id="ARBA00023136"/>
    </source>
</evidence>
<dbReference type="InterPro" id="IPR036259">
    <property type="entry name" value="MFS_trans_sf"/>
</dbReference>
<dbReference type="GO" id="GO:0005886">
    <property type="term" value="C:plasma membrane"/>
    <property type="evidence" value="ECO:0007669"/>
    <property type="project" value="TreeGrafter"/>
</dbReference>
<evidence type="ECO:0000256" key="5">
    <source>
        <dbReference type="SAM" id="Phobius"/>
    </source>
</evidence>